<sequence length="91" mass="10115">IGMCESDTYLEKTRVFESGAHPVGYVYMKVVYTHEPGPRLHGLKYPLPSSFPHSSFLRPSDSLQRSLLTSAVTLPLSPRVITAARLLLSNQ</sequence>
<feature type="non-terminal residue" evidence="1">
    <location>
        <position position="1"/>
    </location>
</feature>
<dbReference type="EMBL" id="OZ021745">
    <property type="protein sequence ID" value="CAK9313734.1"/>
    <property type="molecule type" value="Genomic_DNA"/>
</dbReference>
<evidence type="ECO:0000313" key="2">
    <source>
        <dbReference type="Proteomes" id="UP001642487"/>
    </source>
</evidence>
<proteinExistence type="predicted"/>
<organism evidence="1 2">
    <name type="scientific">Citrullus colocynthis</name>
    <name type="common">colocynth</name>
    <dbReference type="NCBI Taxonomy" id="252529"/>
    <lineage>
        <taxon>Eukaryota</taxon>
        <taxon>Viridiplantae</taxon>
        <taxon>Streptophyta</taxon>
        <taxon>Embryophyta</taxon>
        <taxon>Tracheophyta</taxon>
        <taxon>Spermatophyta</taxon>
        <taxon>Magnoliopsida</taxon>
        <taxon>eudicotyledons</taxon>
        <taxon>Gunneridae</taxon>
        <taxon>Pentapetalae</taxon>
        <taxon>rosids</taxon>
        <taxon>fabids</taxon>
        <taxon>Cucurbitales</taxon>
        <taxon>Cucurbitaceae</taxon>
        <taxon>Benincaseae</taxon>
        <taxon>Citrullus</taxon>
    </lineage>
</organism>
<accession>A0ABP0XZZ9</accession>
<gene>
    <name evidence="1" type="ORF">CITCOLO1_LOCUS5468</name>
</gene>
<protein>
    <submittedName>
        <fullName evidence="1">Uncharacterized protein</fullName>
    </submittedName>
</protein>
<reference evidence="1 2" key="1">
    <citation type="submission" date="2024-03" db="EMBL/GenBank/DDBJ databases">
        <authorList>
            <person name="Gkanogiannis A."/>
            <person name="Becerra Lopez-Lavalle L."/>
        </authorList>
    </citation>
    <scope>NUCLEOTIDE SEQUENCE [LARGE SCALE GENOMIC DNA]</scope>
</reference>
<keyword evidence="2" id="KW-1185">Reference proteome</keyword>
<name>A0ABP0XZZ9_9ROSI</name>
<evidence type="ECO:0000313" key="1">
    <source>
        <dbReference type="EMBL" id="CAK9313734.1"/>
    </source>
</evidence>
<dbReference type="Proteomes" id="UP001642487">
    <property type="component" value="Chromosome 11"/>
</dbReference>